<reference evidence="9" key="1">
    <citation type="journal article" date="2019" name="Int. J. Syst. Evol. Microbiol.">
        <title>The Global Catalogue of Microorganisms (GCM) 10K type strain sequencing project: providing services to taxonomists for standard genome sequencing and annotation.</title>
        <authorList>
            <consortium name="The Broad Institute Genomics Platform"/>
            <consortium name="The Broad Institute Genome Sequencing Center for Infectious Disease"/>
            <person name="Wu L."/>
            <person name="Ma J."/>
        </authorList>
    </citation>
    <scope>NUCLEOTIDE SEQUENCE [LARGE SCALE GENOMIC DNA]</scope>
    <source>
        <strain evidence="9">JCM 10671</strain>
    </source>
</reference>
<feature type="transmembrane region" description="Helical" evidence="7">
    <location>
        <begin position="241"/>
        <end position="262"/>
    </location>
</feature>
<evidence type="ECO:0000256" key="3">
    <source>
        <dbReference type="ARBA" id="ARBA00022692"/>
    </source>
</evidence>
<evidence type="ECO:0000313" key="8">
    <source>
        <dbReference type="EMBL" id="GAA0620893.1"/>
    </source>
</evidence>
<dbReference type="PANTHER" id="PTHR23513">
    <property type="entry name" value="INTEGRAL MEMBRANE EFFLUX PROTEIN-RELATED"/>
    <property type="match status" value="1"/>
</dbReference>
<dbReference type="SUPFAM" id="SSF103473">
    <property type="entry name" value="MFS general substrate transporter"/>
    <property type="match status" value="1"/>
</dbReference>
<keyword evidence="4 7" id="KW-1133">Transmembrane helix</keyword>
<feature type="transmembrane region" description="Helical" evidence="7">
    <location>
        <begin position="282"/>
        <end position="300"/>
    </location>
</feature>
<evidence type="ECO:0000313" key="9">
    <source>
        <dbReference type="Proteomes" id="UP001500957"/>
    </source>
</evidence>
<feature type="region of interest" description="Disordered" evidence="6">
    <location>
        <begin position="425"/>
        <end position="456"/>
    </location>
</feature>
<feature type="transmembrane region" description="Helical" evidence="7">
    <location>
        <begin position="83"/>
        <end position="104"/>
    </location>
</feature>
<gene>
    <name evidence="8" type="ORF">GCM10009547_24430</name>
</gene>
<dbReference type="Proteomes" id="UP001500957">
    <property type="component" value="Unassembled WGS sequence"/>
</dbReference>
<dbReference type="InterPro" id="IPR036259">
    <property type="entry name" value="MFS_trans_sf"/>
</dbReference>
<feature type="transmembrane region" description="Helical" evidence="7">
    <location>
        <begin position="312"/>
        <end position="331"/>
    </location>
</feature>
<evidence type="ECO:0000256" key="2">
    <source>
        <dbReference type="ARBA" id="ARBA00022475"/>
    </source>
</evidence>
<keyword evidence="3 7" id="KW-0812">Transmembrane</keyword>
<dbReference type="PANTHER" id="PTHR23513:SF17">
    <property type="entry name" value="MEMBRANE PROTEIN"/>
    <property type="match status" value="1"/>
</dbReference>
<evidence type="ECO:0000256" key="7">
    <source>
        <dbReference type="SAM" id="Phobius"/>
    </source>
</evidence>
<comment type="subcellular location">
    <subcellularLocation>
        <location evidence="1">Cell membrane</location>
        <topology evidence="1">Multi-pass membrane protein</topology>
    </subcellularLocation>
</comment>
<feature type="transmembrane region" description="Helical" evidence="7">
    <location>
        <begin position="55"/>
        <end position="76"/>
    </location>
</feature>
<dbReference type="EMBL" id="BAAAHE010000018">
    <property type="protein sequence ID" value="GAA0620893.1"/>
    <property type="molecule type" value="Genomic_DNA"/>
</dbReference>
<feature type="transmembrane region" description="Helical" evidence="7">
    <location>
        <begin position="180"/>
        <end position="197"/>
    </location>
</feature>
<feature type="transmembrane region" description="Helical" evidence="7">
    <location>
        <begin position="110"/>
        <end position="132"/>
    </location>
</feature>
<dbReference type="CDD" id="cd06173">
    <property type="entry name" value="MFS_MefA_like"/>
    <property type="match status" value="1"/>
</dbReference>
<organism evidence="8 9">
    <name type="scientific">Sporichthya brevicatena</name>
    <dbReference type="NCBI Taxonomy" id="171442"/>
    <lineage>
        <taxon>Bacteria</taxon>
        <taxon>Bacillati</taxon>
        <taxon>Actinomycetota</taxon>
        <taxon>Actinomycetes</taxon>
        <taxon>Sporichthyales</taxon>
        <taxon>Sporichthyaceae</taxon>
        <taxon>Sporichthya</taxon>
    </lineage>
</organism>
<dbReference type="RefSeq" id="WP_344605047.1">
    <property type="nucleotide sequence ID" value="NZ_BAAAHE010000018.1"/>
</dbReference>
<proteinExistence type="predicted"/>
<evidence type="ECO:0000256" key="6">
    <source>
        <dbReference type="SAM" id="MobiDB-lite"/>
    </source>
</evidence>
<keyword evidence="5 7" id="KW-0472">Membrane</keyword>
<feature type="transmembrane region" description="Helical" evidence="7">
    <location>
        <begin position="144"/>
        <end position="168"/>
    </location>
</feature>
<sequence length="456" mass="47211">MSSVADLRRVLRHGDFRKLFATRLASQAADGMFQVALASFVFFSPERAGTASSAAATFTVLLLPYTLVGPFAGVFLDRWRRRQVLVGASAARAVVVTGVALIAWQDDTGPVLYVTALVALSINRFYLAALSASMPHVVDHDELIMANSVSVTAGSIAAMLGGGVGLAVGALAGEEHGDPVTMLVTAAAYLGASGLATRMGRDLLGPDLTDEPPAVREAVRHVAAGLVDGTRHIWHQPPARNALAATTALRFCYALAALAAILLYRNHFNDPGGDGDEAMAELAVVFGAGAVGYFVAAVLTPPVSARMGKPALIVWALVTAGVLGFACGVPYTPALVVAGSFVLGVTTQTVKICVDTIVQESIADAYRGRVFAGYDTVFNLAFIAAAGLGALAMPDSGKSYPLLVGVSIGYLVTAVLYGRTLARRGSAGEDAGEERNENPMTGSSVSEAATEDPART</sequence>
<dbReference type="InterPro" id="IPR011701">
    <property type="entry name" value="MFS"/>
</dbReference>
<dbReference type="Pfam" id="PF07690">
    <property type="entry name" value="MFS_1"/>
    <property type="match status" value="1"/>
</dbReference>
<keyword evidence="2" id="KW-1003">Cell membrane</keyword>
<feature type="compositionally biased region" description="Polar residues" evidence="6">
    <location>
        <begin position="438"/>
        <end position="447"/>
    </location>
</feature>
<evidence type="ECO:0000256" key="1">
    <source>
        <dbReference type="ARBA" id="ARBA00004651"/>
    </source>
</evidence>
<name>A0ABP3RZ20_9ACTN</name>
<feature type="transmembrane region" description="Helical" evidence="7">
    <location>
        <begin position="399"/>
        <end position="417"/>
    </location>
</feature>
<feature type="transmembrane region" description="Helical" evidence="7">
    <location>
        <begin position="20"/>
        <end position="43"/>
    </location>
</feature>
<feature type="transmembrane region" description="Helical" evidence="7">
    <location>
        <begin position="370"/>
        <end position="393"/>
    </location>
</feature>
<keyword evidence="9" id="KW-1185">Reference proteome</keyword>
<evidence type="ECO:0000256" key="4">
    <source>
        <dbReference type="ARBA" id="ARBA00022989"/>
    </source>
</evidence>
<comment type="caution">
    <text evidence="8">The sequence shown here is derived from an EMBL/GenBank/DDBJ whole genome shotgun (WGS) entry which is preliminary data.</text>
</comment>
<accession>A0ABP3RZ20</accession>
<protein>
    <submittedName>
        <fullName evidence="8">MFS transporter</fullName>
    </submittedName>
</protein>
<dbReference type="Gene3D" id="1.20.1250.20">
    <property type="entry name" value="MFS general substrate transporter like domains"/>
    <property type="match status" value="1"/>
</dbReference>
<evidence type="ECO:0000256" key="5">
    <source>
        <dbReference type="ARBA" id="ARBA00023136"/>
    </source>
</evidence>